<name>A0A1G6RVG6_9SPHI</name>
<evidence type="ECO:0000313" key="23">
    <source>
        <dbReference type="EMBL" id="SDD08558.1"/>
    </source>
</evidence>
<dbReference type="InterPro" id="IPR036890">
    <property type="entry name" value="HATPase_C_sf"/>
</dbReference>
<evidence type="ECO:0000256" key="7">
    <source>
        <dbReference type="ARBA" id="ARBA00022679"/>
    </source>
</evidence>
<evidence type="ECO:0000256" key="19">
    <source>
        <dbReference type="PROSITE-ProRule" id="PRU00169"/>
    </source>
</evidence>
<dbReference type="PROSITE" id="PS50110">
    <property type="entry name" value="RESPONSE_REGULATORY"/>
    <property type="match status" value="1"/>
</dbReference>
<evidence type="ECO:0000256" key="14">
    <source>
        <dbReference type="ARBA" id="ARBA00023136"/>
    </source>
</evidence>
<evidence type="ECO:0000256" key="6">
    <source>
        <dbReference type="ARBA" id="ARBA00022553"/>
    </source>
</evidence>
<dbReference type="InterPro" id="IPR011645">
    <property type="entry name" value="HNOB_dom_associated"/>
</dbReference>
<evidence type="ECO:0000256" key="15">
    <source>
        <dbReference type="ARBA" id="ARBA00023293"/>
    </source>
</evidence>
<keyword evidence="24" id="KW-1185">Reference proteome</keyword>
<evidence type="ECO:0000256" key="12">
    <source>
        <dbReference type="ARBA" id="ARBA00022989"/>
    </source>
</evidence>
<comment type="subcellular location">
    <subcellularLocation>
        <location evidence="2">Cell membrane</location>
        <topology evidence="2">Multi-pass membrane protein</topology>
    </subcellularLocation>
</comment>
<dbReference type="FunFam" id="1.10.287.130:FF:000002">
    <property type="entry name" value="Two-component osmosensing histidine kinase"/>
    <property type="match status" value="1"/>
</dbReference>
<dbReference type="PROSITE" id="PS50894">
    <property type="entry name" value="HPT"/>
    <property type="match status" value="1"/>
</dbReference>
<dbReference type="SUPFAM" id="SSF55874">
    <property type="entry name" value="ATPase domain of HSP90 chaperone/DNA topoisomerase II/histidine kinase"/>
    <property type="match status" value="1"/>
</dbReference>
<keyword evidence="15" id="KW-0141">cGMP biosynthesis</keyword>
<dbReference type="GO" id="GO:0000155">
    <property type="term" value="F:phosphorelay sensor kinase activity"/>
    <property type="evidence" value="ECO:0007669"/>
    <property type="project" value="InterPro"/>
</dbReference>
<accession>A0A1G6RVG6</accession>
<dbReference type="InterPro" id="IPR008207">
    <property type="entry name" value="Sig_transdc_His_kin_Hpt_dom"/>
</dbReference>
<proteinExistence type="predicted"/>
<sequence length="738" mass="82453">MNGFSLSLEPAQLNRLFPYFILLDGDMKILHIGDKLKDLCKDCLNENLYDYFELEELNGDGQPPLGKTSYIRHGNEQISGSWEKSADQSSLFFAGINYTTDILSIPNTYHFDLILGNMGFGFIEMDAEGRIRYANSRFCDMSGYDLTSIRNQMPDLLFNNDFFSKDVVNQESEDKDAELHEIVFTDAQGNQRLWLAGRAANYNESNQNIGWASICFDVSEHKNFEQELINAKKDAERAASIKAMFLANMSHEIRTPMNAIISMANLLSKTTLTDEQDYYLQTVQTASKSLLVIIDDILDLSKIDAGKLNLEHIGFSLPMVFSEVMQVITHKAVKRGLEIDYIPPKDIEISSVLIGDPYRITQVVLNLMTNAIKFTEKGSVLLTATVLEDTDTHQEIEVLVKDTGIGMDPEFLSRLFDNFSQEFESVTRKYGGTGLGMSISQKLVAQMGGYFNVKSQKGLGSEISFVIKLEKGKTADIPAETKVVHNEDLFAGRRILIVDDNEMNRLVASTVLLGYGPQVMIADNGAIALDMLDEEVYDIILMDIQMPVLNGYDTTKALRARGYAGVIIALTASAIEGEREKCLASGMDDYITKPINEELLVSVIDKWIQEKAGPVVAPVNDLPLYSLDGLRVISKGREDFVTKMIEMFCGQMPDSLNQLNHAHNEGDLEQVSKLAHKLKSTIDHLAILPLQRTIREIEAVDEGHVSAANLAEMIKEVNDVLNQVIAELTEEITIRNNQ</sequence>
<evidence type="ECO:0000256" key="2">
    <source>
        <dbReference type="ARBA" id="ARBA00004651"/>
    </source>
</evidence>
<keyword evidence="14" id="KW-0472">Membrane</keyword>
<dbReference type="PROSITE" id="PS50109">
    <property type="entry name" value="HIS_KIN"/>
    <property type="match status" value="1"/>
</dbReference>
<dbReference type="CDD" id="cd17546">
    <property type="entry name" value="REC_hyHK_CKI1_RcsC-like"/>
    <property type="match status" value="1"/>
</dbReference>
<dbReference type="Pfam" id="PF00072">
    <property type="entry name" value="Response_reg"/>
    <property type="match status" value="1"/>
</dbReference>
<keyword evidence="8" id="KW-0812">Transmembrane</keyword>
<dbReference type="Gene3D" id="3.30.565.10">
    <property type="entry name" value="Histidine kinase-like ATPase, C-terminal domain"/>
    <property type="match status" value="1"/>
</dbReference>
<dbReference type="CDD" id="cd00082">
    <property type="entry name" value="HisKA"/>
    <property type="match status" value="1"/>
</dbReference>
<dbReference type="CDD" id="cd00130">
    <property type="entry name" value="PAS"/>
    <property type="match status" value="1"/>
</dbReference>
<dbReference type="EC" id="4.6.1.2" evidence="3"/>
<feature type="domain" description="Histidine kinase" evidence="20">
    <location>
        <begin position="248"/>
        <end position="471"/>
    </location>
</feature>
<feature type="modified residue" description="Phosphohistidine" evidence="18">
    <location>
        <position position="676"/>
    </location>
</feature>
<dbReference type="FunFam" id="3.30.565.10:FF:000010">
    <property type="entry name" value="Sensor histidine kinase RcsC"/>
    <property type="match status" value="1"/>
</dbReference>
<dbReference type="Pfam" id="PF00512">
    <property type="entry name" value="HisKA"/>
    <property type="match status" value="1"/>
</dbReference>
<dbReference type="SUPFAM" id="SSF47226">
    <property type="entry name" value="Histidine-containing phosphotransfer domain, HPT domain"/>
    <property type="match status" value="1"/>
</dbReference>
<dbReference type="GO" id="GO:0004383">
    <property type="term" value="F:guanylate cyclase activity"/>
    <property type="evidence" value="ECO:0007669"/>
    <property type="project" value="UniProtKB-EC"/>
</dbReference>
<dbReference type="InterPro" id="IPR036641">
    <property type="entry name" value="HPT_dom_sf"/>
</dbReference>
<dbReference type="Proteomes" id="UP000199455">
    <property type="component" value="Unassembled WGS sequence"/>
</dbReference>
<dbReference type="InterPro" id="IPR003661">
    <property type="entry name" value="HisK_dim/P_dom"/>
</dbReference>
<dbReference type="InterPro" id="IPR042463">
    <property type="entry name" value="HNOB_dom_associated_sf"/>
</dbReference>
<dbReference type="EMBL" id="FMZH01000004">
    <property type="protein sequence ID" value="SDD08558.1"/>
    <property type="molecule type" value="Genomic_DNA"/>
</dbReference>
<gene>
    <name evidence="23" type="ORF">SAMN04488024_10468</name>
</gene>
<dbReference type="SMART" id="SM00388">
    <property type="entry name" value="HisKA"/>
    <property type="match status" value="1"/>
</dbReference>
<dbReference type="Gene3D" id="3.40.50.2300">
    <property type="match status" value="1"/>
</dbReference>
<protein>
    <recommendedName>
        <fullName evidence="17">Sensory/regulatory protein RpfC</fullName>
        <ecNumber evidence="4">2.7.13.3</ecNumber>
        <ecNumber evidence="3">4.6.1.2</ecNumber>
    </recommendedName>
</protein>
<keyword evidence="10" id="KW-0418">Kinase</keyword>
<dbReference type="SUPFAM" id="SSF47384">
    <property type="entry name" value="Homodimeric domain of signal transducing histidine kinase"/>
    <property type="match status" value="1"/>
</dbReference>
<dbReference type="Pfam" id="PF13188">
    <property type="entry name" value="PAS_8"/>
    <property type="match status" value="1"/>
</dbReference>
<feature type="modified residue" description="4-aspartylphosphate" evidence="19">
    <location>
        <position position="543"/>
    </location>
</feature>
<comment type="catalytic activity">
    <reaction evidence="1">
        <text>ATP + protein L-histidine = ADP + protein N-phospho-L-histidine.</text>
        <dbReference type="EC" id="2.7.13.3"/>
    </reaction>
</comment>
<evidence type="ECO:0000256" key="16">
    <source>
        <dbReference type="ARBA" id="ARBA00064003"/>
    </source>
</evidence>
<dbReference type="PANTHER" id="PTHR45339:SF1">
    <property type="entry name" value="HYBRID SIGNAL TRANSDUCTION HISTIDINE KINASE J"/>
    <property type="match status" value="1"/>
</dbReference>
<evidence type="ECO:0000256" key="8">
    <source>
        <dbReference type="ARBA" id="ARBA00022692"/>
    </source>
</evidence>
<keyword evidence="7" id="KW-0808">Transferase</keyword>
<dbReference type="GO" id="GO:0005524">
    <property type="term" value="F:ATP binding"/>
    <property type="evidence" value="ECO:0007669"/>
    <property type="project" value="UniProtKB-KW"/>
</dbReference>
<keyword evidence="11" id="KW-0067">ATP-binding</keyword>
<dbReference type="SMART" id="SM00448">
    <property type="entry name" value="REC"/>
    <property type="match status" value="1"/>
</dbReference>
<evidence type="ECO:0000256" key="13">
    <source>
        <dbReference type="ARBA" id="ARBA00023012"/>
    </source>
</evidence>
<feature type="domain" description="HPt" evidence="22">
    <location>
        <begin position="637"/>
        <end position="731"/>
    </location>
</feature>
<dbReference type="InterPro" id="IPR035965">
    <property type="entry name" value="PAS-like_dom_sf"/>
</dbReference>
<evidence type="ECO:0000256" key="1">
    <source>
        <dbReference type="ARBA" id="ARBA00000085"/>
    </source>
</evidence>
<dbReference type="SUPFAM" id="SSF55785">
    <property type="entry name" value="PYP-like sensor domain (PAS domain)"/>
    <property type="match status" value="1"/>
</dbReference>
<keyword evidence="12" id="KW-1133">Transmembrane helix</keyword>
<dbReference type="STRING" id="390242.SAMN04488024_10468"/>
<keyword evidence="6 19" id="KW-0597">Phosphoprotein</keyword>
<evidence type="ECO:0000256" key="11">
    <source>
        <dbReference type="ARBA" id="ARBA00022840"/>
    </source>
</evidence>
<dbReference type="RefSeq" id="WP_090768095.1">
    <property type="nucleotide sequence ID" value="NZ_FMZH01000004.1"/>
</dbReference>
<dbReference type="Pfam" id="PF02518">
    <property type="entry name" value="HATPase_c"/>
    <property type="match status" value="1"/>
</dbReference>
<dbReference type="InterPro" id="IPR000014">
    <property type="entry name" value="PAS"/>
</dbReference>
<dbReference type="InterPro" id="IPR036097">
    <property type="entry name" value="HisK_dim/P_sf"/>
</dbReference>
<keyword evidence="9" id="KW-0547">Nucleotide-binding</keyword>
<dbReference type="SMART" id="SM00387">
    <property type="entry name" value="HATPase_c"/>
    <property type="match status" value="1"/>
</dbReference>
<dbReference type="Gene3D" id="1.20.120.160">
    <property type="entry name" value="HPT domain"/>
    <property type="match status" value="1"/>
</dbReference>
<evidence type="ECO:0000256" key="9">
    <source>
        <dbReference type="ARBA" id="ARBA00022741"/>
    </source>
</evidence>
<dbReference type="NCBIfam" id="TIGR00229">
    <property type="entry name" value="sensory_box"/>
    <property type="match status" value="1"/>
</dbReference>
<evidence type="ECO:0000256" key="3">
    <source>
        <dbReference type="ARBA" id="ARBA00012202"/>
    </source>
</evidence>
<evidence type="ECO:0000313" key="24">
    <source>
        <dbReference type="Proteomes" id="UP000199455"/>
    </source>
</evidence>
<evidence type="ECO:0000256" key="10">
    <source>
        <dbReference type="ARBA" id="ARBA00022777"/>
    </source>
</evidence>
<comment type="subunit">
    <text evidence="16">At low DSF concentrations, interacts with RpfF.</text>
</comment>
<dbReference type="EC" id="2.7.13.3" evidence="4"/>
<dbReference type="Gene3D" id="1.10.287.130">
    <property type="match status" value="1"/>
</dbReference>
<dbReference type="Pfam" id="PF01627">
    <property type="entry name" value="Hpt"/>
    <property type="match status" value="1"/>
</dbReference>
<dbReference type="PANTHER" id="PTHR45339">
    <property type="entry name" value="HYBRID SIGNAL TRANSDUCTION HISTIDINE KINASE J"/>
    <property type="match status" value="1"/>
</dbReference>
<organism evidence="23 24">
    <name type="scientific">Pedobacter soli</name>
    <dbReference type="NCBI Taxonomy" id="390242"/>
    <lineage>
        <taxon>Bacteria</taxon>
        <taxon>Pseudomonadati</taxon>
        <taxon>Bacteroidota</taxon>
        <taxon>Sphingobacteriia</taxon>
        <taxon>Sphingobacteriales</taxon>
        <taxon>Sphingobacteriaceae</taxon>
        <taxon>Pedobacter</taxon>
    </lineage>
</organism>
<evidence type="ECO:0000259" key="21">
    <source>
        <dbReference type="PROSITE" id="PS50110"/>
    </source>
</evidence>
<evidence type="ECO:0000256" key="17">
    <source>
        <dbReference type="ARBA" id="ARBA00068150"/>
    </source>
</evidence>
<dbReference type="InterPro" id="IPR011006">
    <property type="entry name" value="CheY-like_superfamily"/>
</dbReference>
<evidence type="ECO:0000256" key="5">
    <source>
        <dbReference type="ARBA" id="ARBA00022475"/>
    </source>
</evidence>
<feature type="domain" description="Response regulatory" evidence="21">
    <location>
        <begin position="494"/>
        <end position="608"/>
    </location>
</feature>
<keyword evidence="5" id="KW-1003">Cell membrane</keyword>
<dbReference type="AlphaFoldDB" id="A0A1G6RVG6"/>
<dbReference type="SUPFAM" id="SSF52172">
    <property type="entry name" value="CheY-like"/>
    <property type="match status" value="1"/>
</dbReference>
<reference evidence="24" key="1">
    <citation type="submission" date="2016-10" db="EMBL/GenBank/DDBJ databases">
        <authorList>
            <person name="Varghese N."/>
            <person name="Submissions S."/>
        </authorList>
    </citation>
    <scope>NUCLEOTIDE SEQUENCE [LARGE SCALE GENOMIC DNA]</scope>
    <source>
        <strain evidence="24">DSM 18609</strain>
    </source>
</reference>
<evidence type="ECO:0000259" key="20">
    <source>
        <dbReference type="PROSITE" id="PS50109"/>
    </source>
</evidence>
<dbReference type="InterPro" id="IPR005467">
    <property type="entry name" value="His_kinase_dom"/>
</dbReference>
<dbReference type="Pfam" id="PF07701">
    <property type="entry name" value="HNOBA"/>
    <property type="match status" value="1"/>
</dbReference>
<dbReference type="PRINTS" id="PR00344">
    <property type="entry name" value="BCTRLSENSOR"/>
</dbReference>
<evidence type="ECO:0000256" key="4">
    <source>
        <dbReference type="ARBA" id="ARBA00012438"/>
    </source>
</evidence>
<dbReference type="Gene3D" id="3.30.450.20">
    <property type="entry name" value="PAS domain"/>
    <property type="match status" value="1"/>
</dbReference>
<keyword evidence="13" id="KW-0902">Two-component regulatory system</keyword>
<dbReference type="InterPro" id="IPR003594">
    <property type="entry name" value="HATPase_dom"/>
</dbReference>
<dbReference type="InterPro" id="IPR001789">
    <property type="entry name" value="Sig_transdc_resp-reg_receiver"/>
</dbReference>
<dbReference type="InterPro" id="IPR004358">
    <property type="entry name" value="Sig_transdc_His_kin-like_C"/>
</dbReference>
<dbReference type="GO" id="GO:0005886">
    <property type="term" value="C:plasma membrane"/>
    <property type="evidence" value="ECO:0007669"/>
    <property type="project" value="UniProtKB-SubCell"/>
</dbReference>
<evidence type="ECO:0000259" key="22">
    <source>
        <dbReference type="PROSITE" id="PS50894"/>
    </source>
</evidence>
<dbReference type="Gene3D" id="3.30.450.260">
    <property type="entry name" value="Haem NO binding associated domain"/>
    <property type="match status" value="1"/>
</dbReference>
<evidence type="ECO:0000256" key="18">
    <source>
        <dbReference type="PROSITE-ProRule" id="PRU00110"/>
    </source>
</evidence>
<dbReference type="CDD" id="cd16922">
    <property type="entry name" value="HATPase_EvgS-ArcB-TorS-like"/>
    <property type="match status" value="1"/>
</dbReference>